<dbReference type="KEGG" id="cvi:CV_2910"/>
<proteinExistence type="predicted"/>
<dbReference type="AlphaFoldDB" id="Q7NTZ3"/>
<dbReference type="EMBL" id="AE016825">
    <property type="protein sequence ID" value="AAQ60578.1"/>
    <property type="molecule type" value="Genomic_DNA"/>
</dbReference>
<reference evidence="1 2" key="1">
    <citation type="journal article" date="2003" name="Proc. Natl. Acad. Sci. U.S.A.">
        <title>The complete genome sequence of Chromobacterium violaceum reveals remarkable and exploitable bacterial adaptability.</title>
        <authorList>
            <person name="Vasconcelos A.T.R."/>
            <person name="de Almeida D.F."/>
            <person name="Almeida F.C."/>
            <person name="de Almeida L.G.P."/>
            <person name="de Almeida R."/>
            <person name="Goncalves J.A.A."/>
            <person name="Andrade E.M."/>
            <person name="Antonio R.V."/>
            <person name="Araripe J."/>
            <person name="de Araujo M.F.F."/>
            <person name="Filho S.A."/>
            <person name="Azevedo V."/>
            <person name="Batista A.J."/>
            <person name="Bataus L.A.M."/>
            <person name="Batista J.S."/>
            <person name="Belo A."/>
            <person name="vander Berg C."/>
            <person name="Blamey J."/>
            <person name="Bogo M."/>
            <person name="Bonato S."/>
            <person name="Bordignon J."/>
            <person name="Brito C.A."/>
            <person name="Brocchi M."/>
            <person name="Burity H.A."/>
            <person name="Camargo A.A."/>
            <person name="Cardoso D.D.P."/>
            <person name="Carneiro N.P."/>
            <person name="Carraro D.M."/>
            <person name="Carvalho C.M.B."/>
            <person name="Cascardo J.C.M."/>
            <person name="Cavada B.S."/>
            <person name="Chueire L.M.O."/>
            <person name="Pasa T.B.C."/>
            <person name="Duran N."/>
            <person name="Fagundes N."/>
            <person name="Falcao C.L."/>
            <person name="Fantinatti F."/>
            <person name="Farias I.P."/>
            <person name="Felipe M.S.S."/>
            <person name="Ferrari L.P."/>
            <person name="Ferro J.A."/>
            <person name="Ferro M.I.T."/>
            <person name="Franco G.R."/>
            <person name="Freitas N.S.A."/>
            <person name="Furlan L.R."/>
            <person name="Gazzinelli R.T."/>
            <person name="Gomes E.A."/>
            <person name="Goncalves P.R."/>
            <person name="Grangeiro T.B."/>
            <person name="Grattapaglia D."/>
            <person name="Grisard E.C."/>
            <person name="Guimaraes C.T."/>
            <person name="Hanna E.S."/>
            <person name="Hungria M."/>
            <person name="Jardim S.N."/>
            <person name="Laurino J."/>
            <person name="Leoi L.C.T."/>
            <person name="Fassarella L."/>
            <person name="Lima A."/>
            <person name="Loureiro M.F."/>
            <person name="Lyra M.C.P."/>
            <person name="Macedo M."/>
            <person name="Madeira H.M.F."/>
            <person name="Manfio G.P."/>
            <person name="Maranhao A.Q."/>
            <person name="Martins W.S."/>
            <person name="di Mauro S.M.Z."/>
            <person name="de Medeiros S.R.B."/>
            <person name="Meissner R.D.V."/>
            <person name="Menck C.F.M."/>
            <person name="Moreira M.A.M."/>
            <person name="Nascimento F.F."/>
            <person name="Nicolas M.F."/>
            <person name="Oliveira J.G."/>
            <person name="Oliveira S.C."/>
            <person name="Paixao R.F.C."/>
            <person name="Parente J.A."/>
            <person name="Pedrosa F.O."/>
            <person name="Pena S.J.D."/>
            <person name="Perreira J.O."/>
            <person name="Perreira M."/>
            <person name="Pinto L.S.R.C."/>
            <person name="Pinto L.S."/>
            <person name="Porto J.I.R."/>
            <person name="Potrich D.P."/>
            <person name="Neto C.E.R."/>
            <person name="Reis A.M.M."/>
            <person name="Rigo L.U."/>
            <person name="Rondinelli E."/>
            <person name="dos Santos E.B.P."/>
            <person name="Santos F.R."/>
            <person name="Schneider M.P.C."/>
            <person name="Seuanez H.N."/>
            <person name="Silva A.M.R."/>
            <person name="da Silva A.L.C."/>
            <person name="Silva D.W."/>
            <person name="Silva R."/>
            <person name="Simoes I.C."/>
            <person name="Simon D."/>
            <person name="Soares C.M.A."/>
            <person name="Soares R.B.A."/>
            <person name="Souza E.M."/>
            <person name="Souza K.R.L."/>
            <person name="Souza R.C."/>
            <person name="Steffens M.B.R."/>
            <person name="Steindel M."/>
            <person name="Teixeira S.R."/>
            <person name="Urmenyi T."/>
            <person name="Vettore A."/>
            <person name="Wassem R."/>
            <person name="Zaha A."/>
            <person name="Simpson A.J.G."/>
        </authorList>
    </citation>
    <scope>NUCLEOTIDE SEQUENCE [LARGE SCALE GENOMIC DNA]</scope>
    <source>
        <strain evidence="2">ATCC 12472 / DSM 30191 / JCM 1249 / NBRC 12614 / NCIMB 9131 / NCTC 9757</strain>
    </source>
</reference>
<organism evidence="1 2">
    <name type="scientific">Chromobacterium violaceum (strain ATCC 12472 / DSM 30191 / JCM 1249 / CCUG 213 / NBRC 12614 / NCIMB 9131 / NCTC 9757 / MK)</name>
    <dbReference type="NCBI Taxonomy" id="243365"/>
    <lineage>
        <taxon>Bacteria</taxon>
        <taxon>Pseudomonadati</taxon>
        <taxon>Pseudomonadota</taxon>
        <taxon>Betaproteobacteria</taxon>
        <taxon>Neisseriales</taxon>
        <taxon>Chromobacteriaceae</taxon>
        <taxon>Chromobacterium</taxon>
    </lineage>
</organism>
<dbReference type="Proteomes" id="UP000001424">
    <property type="component" value="Chromosome"/>
</dbReference>
<accession>Q7NTZ3</accession>
<name>Q7NTZ3_CHRVO</name>
<protein>
    <submittedName>
        <fullName evidence="1">Uncharacterized protein</fullName>
    </submittedName>
</protein>
<evidence type="ECO:0000313" key="2">
    <source>
        <dbReference type="Proteomes" id="UP000001424"/>
    </source>
</evidence>
<dbReference type="HOGENOM" id="CLU_1193107_0_0_4"/>
<gene>
    <name evidence="1" type="ordered locus">CV_2910</name>
</gene>
<evidence type="ECO:0000313" key="1">
    <source>
        <dbReference type="EMBL" id="AAQ60578.1"/>
    </source>
</evidence>
<sequence length="232" mass="25492">MALGGTTEINTGESLTIHWGVPDYCASGIKADVWIEKIVDHDWVLESTWVKGYKMTECADPETVHGKMNYAGSLTIADLPRKPGLYRIKVKTFSLCGGGQIKTPCYVNLLQPPSLAAPKILKTKGISKNAAEQLELSVHSTPDLFITIANGEIKSGTPVQLVLTSPGSQWESEIHALKTEPMPESNSLKLSIPNACLRQLQAERCIHIKYFINCNNPELWQQSHSASILLKP</sequence>
<keyword evidence="2" id="KW-1185">Reference proteome</keyword>